<evidence type="ECO:0000313" key="2">
    <source>
        <dbReference type="Proteomes" id="UP001610446"/>
    </source>
</evidence>
<reference evidence="1 2" key="1">
    <citation type="submission" date="2024-07" db="EMBL/GenBank/DDBJ databases">
        <title>Section-level genome sequencing and comparative genomics of Aspergillus sections Usti and Cavernicolus.</title>
        <authorList>
            <consortium name="Lawrence Berkeley National Laboratory"/>
            <person name="Nybo J.L."/>
            <person name="Vesth T.C."/>
            <person name="Theobald S."/>
            <person name="Frisvad J.C."/>
            <person name="Larsen T.O."/>
            <person name="Kjaerboelling I."/>
            <person name="Rothschild-Mancinelli K."/>
            <person name="Lyhne E.K."/>
            <person name="Kogle M.E."/>
            <person name="Barry K."/>
            <person name="Clum A."/>
            <person name="Na H."/>
            <person name="Ledsgaard L."/>
            <person name="Lin J."/>
            <person name="Lipzen A."/>
            <person name="Kuo A."/>
            <person name="Riley R."/>
            <person name="Mondo S."/>
            <person name="Labutti K."/>
            <person name="Haridas S."/>
            <person name="Pangalinan J."/>
            <person name="Salamov A.A."/>
            <person name="Simmons B.A."/>
            <person name="Magnuson J.K."/>
            <person name="Chen J."/>
            <person name="Drula E."/>
            <person name="Henrissat B."/>
            <person name="Wiebenga A."/>
            <person name="Lubbers R.J."/>
            <person name="Gomes A.C."/>
            <person name="Makela M.R."/>
            <person name="Stajich J."/>
            <person name="Grigoriev I.V."/>
            <person name="Mortensen U.H."/>
            <person name="De Vries R.P."/>
            <person name="Baker S.E."/>
            <person name="Andersen M.R."/>
        </authorList>
    </citation>
    <scope>NUCLEOTIDE SEQUENCE [LARGE SCALE GENOMIC DNA]</scope>
    <source>
        <strain evidence="1 2">CBS 123904</strain>
    </source>
</reference>
<dbReference type="Gene3D" id="3.30.110.170">
    <property type="entry name" value="Protein of unknown function (DUF541), domain 1"/>
    <property type="match status" value="1"/>
</dbReference>
<evidence type="ECO:0000313" key="1">
    <source>
        <dbReference type="EMBL" id="KAL2842196.1"/>
    </source>
</evidence>
<name>A0ABR4JQ98_9EURO</name>
<protein>
    <recommendedName>
        <fullName evidence="3">DUF541 domain-containing protein</fullName>
    </recommendedName>
</protein>
<evidence type="ECO:0008006" key="3">
    <source>
        <dbReference type="Google" id="ProtNLM"/>
    </source>
</evidence>
<dbReference type="InterPro" id="IPR007497">
    <property type="entry name" value="SIMPL/DUF541"/>
</dbReference>
<gene>
    <name evidence="1" type="ORF">BJY01DRAFT_216931</name>
</gene>
<sequence>MAPLTIKTTGHARATRVPERAHLRLTVKDSGPKPATVASNVQSTTARVHSILSSLTATKQSTDQSSPALNYTVGPVTSYSFWRTESMSKASKQHATSVVFDVEFADFTALGAVAAQLSAVEFVHPLGIEWRLTDATKEVVASGARAEACAEALKKARDYTRGLGREDGAGRIEAVDVLECGSGSGSGGNGGFKVLDVLMDRGQRYSSSGDLGWSFQPAEIEFRVDLDVKFVVE</sequence>
<proteinExistence type="predicted"/>
<dbReference type="Gene3D" id="3.30.70.2970">
    <property type="entry name" value="Protein of unknown function (DUF541), domain 2"/>
    <property type="match status" value="1"/>
</dbReference>
<organism evidence="1 2">
    <name type="scientific">Aspergillus pseudoustus</name>
    <dbReference type="NCBI Taxonomy" id="1810923"/>
    <lineage>
        <taxon>Eukaryota</taxon>
        <taxon>Fungi</taxon>
        <taxon>Dikarya</taxon>
        <taxon>Ascomycota</taxon>
        <taxon>Pezizomycotina</taxon>
        <taxon>Eurotiomycetes</taxon>
        <taxon>Eurotiomycetidae</taxon>
        <taxon>Eurotiales</taxon>
        <taxon>Aspergillaceae</taxon>
        <taxon>Aspergillus</taxon>
        <taxon>Aspergillus subgen. Nidulantes</taxon>
    </lineage>
</organism>
<accession>A0ABR4JQ98</accession>
<comment type="caution">
    <text evidence="1">The sequence shown here is derived from an EMBL/GenBank/DDBJ whole genome shotgun (WGS) entry which is preliminary data.</text>
</comment>
<dbReference type="EMBL" id="JBFXLU010000102">
    <property type="protein sequence ID" value="KAL2842196.1"/>
    <property type="molecule type" value="Genomic_DNA"/>
</dbReference>
<dbReference type="Proteomes" id="UP001610446">
    <property type="component" value="Unassembled WGS sequence"/>
</dbReference>
<keyword evidence="2" id="KW-1185">Reference proteome</keyword>
<dbReference type="Pfam" id="PF04402">
    <property type="entry name" value="SIMPL"/>
    <property type="match status" value="1"/>
</dbReference>